<dbReference type="Proteomes" id="UP000762676">
    <property type="component" value="Unassembled WGS sequence"/>
</dbReference>
<dbReference type="AlphaFoldDB" id="A0AAV4ERL5"/>
<proteinExistence type="predicted"/>
<name>A0AAV4ERL5_9GAST</name>
<accession>A0AAV4ERL5</accession>
<evidence type="ECO:0000313" key="1">
    <source>
        <dbReference type="EMBL" id="GFR63391.1"/>
    </source>
</evidence>
<keyword evidence="2" id="KW-1185">Reference proteome</keyword>
<evidence type="ECO:0000313" key="2">
    <source>
        <dbReference type="Proteomes" id="UP000762676"/>
    </source>
</evidence>
<organism evidence="1 2">
    <name type="scientific">Elysia marginata</name>
    <dbReference type="NCBI Taxonomy" id="1093978"/>
    <lineage>
        <taxon>Eukaryota</taxon>
        <taxon>Metazoa</taxon>
        <taxon>Spiralia</taxon>
        <taxon>Lophotrochozoa</taxon>
        <taxon>Mollusca</taxon>
        <taxon>Gastropoda</taxon>
        <taxon>Heterobranchia</taxon>
        <taxon>Euthyneura</taxon>
        <taxon>Panpulmonata</taxon>
        <taxon>Sacoglossa</taxon>
        <taxon>Placobranchoidea</taxon>
        <taxon>Plakobranchidae</taxon>
        <taxon>Elysia</taxon>
    </lineage>
</organism>
<protein>
    <submittedName>
        <fullName evidence="1">Uncharacterized protein</fullName>
    </submittedName>
</protein>
<sequence>MDGGLTEPVSQSSVVKPKLPLDIITSYFYRRRRARFLLSKSPFRPDNSGLVRLLRSPWPLFLKFGDTNGPRTRRVFHTKVRYRLWNGDIRYDAPRGPIRGR</sequence>
<gene>
    <name evidence="1" type="ORF">ElyMa_003602800</name>
</gene>
<dbReference type="EMBL" id="BMAT01007404">
    <property type="protein sequence ID" value="GFR63391.1"/>
    <property type="molecule type" value="Genomic_DNA"/>
</dbReference>
<reference evidence="1 2" key="1">
    <citation type="journal article" date="2021" name="Elife">
        <title>Chloroplast acquisition without the gene transfer in kleptoplastic sea slugs, Plakobranchus ocellatus.</title>
        <authorList>
            <person name="Maeda T."/>
            <person name="Takahashi S."/>
            <person name="Yoshida T."/>
            <person name="Shimamura S."/>
            <person name="Takaki Y."/>
            <person name="Nagai Y."/>
            <person name="Toyoda A."/>
            <person name="Suzuki Y."/>
            <person name="Arimoto A."/>
            <person name="Ishii H."/>
            <person name="Satoh N."/>
            <person name="Nishiyama T."/>
            <person name="Hasebe M."/>
            <person name="Maruyama T."/>
            <person name="Minagawa J."/>
            <person name="Obokata J."/>
            <person name="Shigenobu S."/>
        </authorList>
    </citation>
    <scope>NUCLEOTIDE SEQUENCE [LARGE SCALE GENOMIC DNA]</scope>
</reference>
<comment type="caution">
    <text evidence="1">The sequence shown here is derived from an EMBL/GenBank/DDBJ whole genome shotgun (WGS) entry which is preliminary data.</text>
</comment>